<dbReference type="CDD" id="cd04301">
    <property type="entry name" value="NAT_SF"/>
    <property type="match status" value="1"/>
</dbReference>
<dbReference type="EMBL" id="CAFBIY010000215">
    <property type="protein sequence ID" value="CAB4853202.1"/>
    <property type="molecule type" value="Genomic_DNA"/>
</dbReference>
<dbReference type="AlphaFoldDB" id="A0A6J7C537"/>
<organism evidence="4">
    <name type="scientific">freshwater metagenome</name>
    <dbReference type="NCBI Taxonomy" id="449393"/>
    <lineage>
        <taxon>unclassified sequences</taxon>
        <taxon>metagenomes</taxon>
        <taxon>ecological metagenomes</taxon>
    </lineage>
</organism>
<dbReference type="InterPro" id="IPR016181">
    <property type="entry name" value="Acyl_CoA_acyltransferase"/>
</dbReference>
<protein>
    <submittedName>
        <fullName evidence="4">Unannotated protein</fullName>
    </submittedName>
</protein>
<dbReference type="PANTHER" id="PTHR41700:SF1">
    <property type="entry name" value="N-ACETYLTRANSFERASE DOMAIN-CONTAINING PROTEIN"/>
    <property type="match status" value="1"/>
</dbReference>
<dbReference type="EMBL" id="CAEZYF010000004">
    <property type="protein sequence ID" value="CAB4714615.1"/>
    <property type="molecule type" value="Genomic_DNA"/>
</dbReference>
<evidence type="ECO:0000313" key="2">
    <source>
        <dbReference type="EMBL" id="CAB4362323.1"/>
    </source>
</evidence>
<dbReference type="PROSITE" id="PS51186">
    <property type="entry name" value="GNAT"/>
    <property type="match status" value="1"/>
</dbReference>
<evidence type="ECO:0000259" key="1">
    <source>
        <dbReference type="PROSITE" id="PS51186"/>
    </source>
</evidence>
<sequence>MTIEFRVLRTADEVAELPVFEDRIWGGEDERVSVNMMVACIDEGGMALGAYDADRLVGSAFGFRTSDSRVLHSHYIAVDPEYRRSGLGEQLKHRQAEWCSDNGVTAMRWTFDPLQLTNAHLNLNKLGALGVSYRVNHYGSLGGINGSLPSDRLTVQWELERPRPLFGEHYVLTVPSVSPEQIAAAAPEALRARLAIRDAMGPHLSDGWKVTGVDRHERTYTLSR</sequence>
<evidence type="ECO:0000313" key="6">
    <source>
        <dbReference type="EMBL" id="CAB4978935.1"/>
    </source>
</evidence>
<evidence type="ECO:0000313" key="3">
    <source>
        <dbReference type="EMBL" id="CAB4714615.1"/>
    </source>
</evidence>
<gene>
    <name evidence="3" type="ORF">UFOPK2656_00896</name>
    <name evidence="4" type="ORF">UFOPK3267_02727</name>
    <name evidence="5" type="ORF">UFOPK3651_00479</name>
    <name evidence="6" type="ORF">UFOPK3931_00679</name>
    <name evidence="2" type="ORF">UFOPK4189_00096</name>
</gene>
<evidence type="ECO:0000313" key="4">
    <source>
        <dbReference type="EMBL" id="CAB4853202.1"/>
    </source>
</evidence>
<reference evidence="4" key="1">
    <citation type="submission" date="2020-05" db="EMBL/GenBank/DDBJ databases">
        <authorList>
            <person name="Chiriac C."/>
            <person name="Salcher M."/>
            <person name="Ghai R."/>
            <person name="Kavagutti S V."/>
        </authorList>
    </citation>
    <scope>NUCLEOTIDE SEQUENCE</scope>
</reference>
<dbReference type="EMBL" id="CAFBOL010000011">
    <property type="protein sequence ID" value="CAB4978935.1"/>
    <property type="molecule type" value="Genomic_DNA"/>
</dbReference>
<dbReference type="EMBL" id="CAESGF010000001">
    <property type="protein sequence ID" value="CAB4362323.1"/>
    <property type="molecule type" value="Genomic_DNA"/>
</dbReference>
<evidence type="ECO:0000313" key="5">
    <source>
        <dbReference type="EMBL" id="CAB4915134.1"/>
    </source>
</evidence>
<dbReference type="PANTHER" id="PTHR41700">
    <property type="entry name" value="GCN5-RELATED N-ACETYLTRANSFERASE"/>
    <property type="match status" value="1"/>
</dbReference>
<feature type="domain" description="N-acetyltransferase" evidence="1">
    <location>
        <begin position="3"/>
        <end position="164"/>
    </location>
</feature>
<dbReference type="Gene3D" id="3.40.630.30">
    <property type="match status" value="1"/>
</dbReference>
<dbReference type="SUPFAM" id="SSF55729">
    <property type="entry name" value="Acyl-CoA N-acyltransferases (Nat)"/>
    <property type="match status" value="1"/>
</dbReference>
<dbReference type="EMBL" id="CAFBMT010000002">
    <property type="protein sequence ID" value="CAB4915134.1"/>
    <property type="molecule type" value="Genomic_DNA"/>
</dbReference>
<dbReference type="Pfam" id="PF00583">
    <property type="entry name" value="Acetyltransf_1"/>
    <property type="match status" value="1"/>
</dbReference>
<accession>A0A6J7C537</accession>
<dbReference type="GO" id="GO:0016747">
    <property type="term" value="F:acyltransferase activity, transferring groups other than amino-acyl groups"/>
    <property type="evidence" value="ECO:0007669"/>
    <property type="project" value="InterPro"/>
</dbReference>
<dbReference type="InterPro" id="IPR038764">
    <property type="entry name" value="GNAT_N_AcTrfase_prd"/>
</dbReference>
<dbReference type="InterPro" id="IPR000182">
    <property type="entry name" value="GNAT_dom"/>
</dbReference>
<proteinExistence type="predicted"/>
<name>A0A6J7C537_9ZZZZ</name>